<evidence type="ECO:0000256" key="1">
    <source>
        <dbReference type="SAM" id="MobiDB-lite"/>
    </source>
</evidence>
<dbReference type="Proteomes" id="UP001143400">
    <property type="component" value="Unassembled WGS sequence"/>
</dbReference>
<reference evidence="2" key="3">
    <citation type="submission" date="2023-01" db="EMBL/GenBank/DDBJ databases">
        <authorList>
            <person name="Sun Q."/>
            <person name="Evtushenko L."/>
        </authorList>
    </citation>
    <scope>NUCLEOTIDE SEQUENCE</scope>
    <source>
        <strain evidence="2">VKM B-1606</strain>
    </source>
</reference>
<dbReference type="Proteomes" id="UP000758856">
    <property type="component" value="Unassembled WGS sequence"/>
</dbReference>
<sequence length="114" mass="13394">MRIVPPEELDLSPPQGLSRQQRRAWERRFRDRRSQYGDTIGRAWFKASAQTYRASAEGRFDRESEALRQRFEAQYGKVDSWFYDEASAAAWAAGRPERAQFIADMRALSKKWFG</sequence>
<reference evidence="2" key="1">
    <citation type="journal article" date="2014" name="Int. J. Syst. Evol. Microbiol.">
        <title>Complete genome sequence of Corynebacterium casei LMG S-19264T (=DSM 44701T), isolated from a smear-ripened cheese.</title>
        <authorList>
            <consortium name="US DOE Joint Genome Institute (JGI-PGF)"/>
            <person name="Walter F."/>
            <person name="Albersmeier A."/>
            <person name="Kalinowski J."/>
            <person name="Ruckert C."/>
        </authorList>
    </citation>
    <scope>NUCLEOTIDE SEQUENCE</scope>
    <source>
        <strain evidence="2">VKM B-1606</strain>
    </source>
</reference>
<evidence type="ECO:0000313" key="4">
    <source>
        <dbReference type="Proteomes" id="UP000758856"/>
    </source>
</evidence>
<gene>
    <name evidence="2" type="ORF">GCM10008170_03610</name>
    <name evidence="3" type="ORF">JOD31_001509</name>
</gene>
<name>A0A9W6MQL5_9HYPH</name>
<keyword evidence="4" id="KW-1185">Reference proteome</keyword>
<reference evidence="3 4" key="2">
    <citation type="submission" date="2021-01" db="EMBL/GenBank/DDBJ databases">
        <title>Genomic Encyclopedia of Type Strains, Phase IV (KMG-IV): sequencing the most valuable type-strain genomes for metagenomic binning, comparative biology and taxonomic classification.</title>
        <authorList>
            <person name="Goeker M."/>
        </authorList>
    </citation>
    <scope>NUCLEOTIDE SEQUENCE [LARGE SCALE GENOMIC DNA]</scope>
    <source>
        <strain evidence="3 4">DSM 6130</strain>
    </source>
</reference>
<proteinExistence type="predicted"/>
<comment type="caution">
    <text evidence="2">The sequence shown here is derived from an EMBL/GenBank/DDBJ whole genome shotgun (WGS) entry which is preliminary data.</text>
</comment>
<feature type="region of interest" description="Disordered" evidence="1">
    <location>
        <begin position="1"/>
        <end position="24"/>
    </location>
</feature>
<evidence type="ECO:0000313" key="5">
    <source>
        <dbReference type="Proteomes" id="UP001143400"/>
    </source>
</evidence>
<dbReference type="AlphaFoldDB" id="A0A9W6MQL5"/>
<evidence type="ECO:0000313" key="2">
    <source>
        <dbReference type="EMBL" id="GLK54342.1"/>
    </source>
</evidence>
<dbReference type="EMBL" id="JAFBCY010000002">
    <property type="protein sequence ID" value="MBM7851284.1"/>
    <property type="molecule type" value="Genomic_DNA"/>
</dbReference>
<accession>A0A9W6MQL5</accession>
<dbReference type="RefSeq" id="WP_204949681.1">
    <property type="nucleotide sequence ID" value="NZ_BSFF01000001.1"/>
</dbReference>
<protein>
    <submittedName>
        <fullName evidence="2">Uncharacterized protein</fullName>
    </submittedName>
</protein>
<organism evidence="2 5">
    <name type="scientific">Methylopila capsulata</name>
    <dbReference type="NCBI Taxonomy" id="61654"/>
    <lineage>
        <taxon>Bacteria</taxon>
        <taxon>Pseudomonadati</taxon>
        <taxon>Pseudomonadota</taxon>
        <taxon>Alphaproteobacteria</taxon>
        <taxon>Hyphomicrobiales</taxon>
        <taxon>Methylopilaceae</taxon>
        <taxon>Methylopila</taxon>
    </lineage>
</organism>
<dbReference type="EMBL" id="BSFF01000001">
    <property type="protein sequence ID" value="GLK54342.1"/>
    <property type="molecule type" value="Genomic_DNA"/>
</dbReference>
<evidence type="ECO:0000313" key="3">
    <source>
        <dbReference type="EMBL" id="MBM7851284.1"/>
    </source>
</evidence>